<dbReference type="Gene3D" id="3.10.20.10">
    <property type="match status" value="2"/>
</dbReference>
<dbReference type="SUPFAM" id="SSF160374">
    <property type="entry name" value="RplX-like"/>
    <property type="match status" value="1"/>
</dbReference>
<feature type="domain" description="Large ribosomal subunit protein eL20" evidence="7">
    <location>
        <begin position="123"/>
        <end position="245"/>
    </location>
</feature>
<dbReference type="HAMAP" id="MF_00273">
    <property type="entry name" value="Ribosomal_eL20"/>
    <property type="match status" value="1"/>
</dbReference>
<proteinExistence type="inferred from homology"/>
<evidence type="ECO:0000256" key="6">
    <source>
        <dbReference type="SAM" id="Phobius"/>
    </source>
</evidence>
<keyword evidence="9" id="KW-1185">Reference proteome</keyword>
<dbReference type="InterPro" id="IPR021138">
    <property type="entry name" value="Ribosomal_eL20_eukaryotes"/>
</dbReference>
<gene>
    <name evidence="8" type="ORF">PMEA_00005176</name>
</gene>
<dbReference type="InterPro" id="IPR028877">
    <property type="entry name" value="Ribosomal_eL20"/>
</dbReference>
<dbReference type="PANTHER" id="PTHR10052">
    <property type="entry name" value="60S RIBOSOMAL PROTEIN L18A"/>
    <property type="match status" value="1"/>
</dbReference>
<keyword evidence="6" id="KW-1133">Transmembrane helix</keyword>
<dbReference type="GO" id="GO:0006412">
    <property type="term" value="P:translation"/>
    <property type="evidence" value="ECO:0007669"/>
    <property type="project" value="InterPro"/>
</dbReference>
<name>A0AAU9WFC4_9CNID</name>
<dbReference type="FunFam" id="3.10.20.10:FF:000001">
    <property type="entry name" value="60S ribosomal protein L18a"/>
    <property type="match status" value="1"/>
</dbReference>
<evidence type="ECO:0000313" key="9">
    <source>
        <dbReference type="Proteomes" id="UP001159428"/>
    </source>
</evidence>
<dbReference type="GO" id="GO:0003735">
    <property type="term" value="F:structural constituent of ribosome"/>
    <property type="evidence" value="ECO:0007669"/>
    <property type="project" value="InterPro"/>
</dbReference>
<dbReference type="AlphaFoldDB" id="A0AAU9WFC4"/>
<sequence length="292" mass="34181">MDTECECQRVATQTTPARRIPTLDVDLRVRRFHRDDTRRIHNLFLEETRCLVWPMFAQAIRSPPAVILHLLFMAVGAMLARSFVIALFGVILTAAAIFVYTYRWFYQYLTSSLKGDLANISQLKEFEIIGRRLPSEKNSSPPLYKMRIFAPDDVVAKSKYWYFVAKLKKIKKSHGEVVSCREIFEKKPLRIKNFGVWLRYDSRSGTHNMYREYRDLTVASAVTSCYRDMAARHRARGSSIQIMKVDVIPASKCRRPHMKQLHNSKIKFPLPHRIIKSHYKSKFVAKRPNTFY</sequence>
<evidence type="ECO:0000256" key="5">
    <source>
        <dbReference type="ARBA" id="ARBA00035392"/>
    </source>
</evidence>
<evidence type="ECO:0000256" key="1">
    <source>
        <dbReference type="ARBA" id="ARBA00009362"/>
    </source>
</evidence>
<comment type="similarity">
    <text evidence="1">Belongs to the eukaryotic ribosomal protein eL20 family.</text>
</comment>
<evidence type="ECO:0000259" key="7">
    <source>
        <dbReference type="Pfam" id="PF01775"/>
    </source>
</evidence>
<dbReference type="InterPro" id="IPR023573">
    <property type="entry name" value="Ribosomal_eL20_dom"/>
</dbReference>
<evidence type="ECO:0000313" key="8">
    <source>
        <dbReference type="EMBL" id="CAH3112457.1"/>
    </source>
</evidence>
<dbReference type="EMBL" id="CALNXJ010000013">
    <property type="protein sequence ID" value="CAH3112457.1"/>
    <property type="molecule type" value="Genomic_DNA"/>
</dbReference>
<reference evidence="8 9" key="1">
    <citation type="submission" date="2022-05" db="EMBL/GenBank/DDBJ databases">
        <authorList>
            <consortium name="Genoscope - CEA"/>
            <person name="William W."/>
        </authorList>
    </citation>
    <scope>NUCLEOTIDE SEQUENCE [LARGE SCALE GENOMIC DNA]</scope>
</reference>
<organism evidence="8 9">
    <name type="scientific">Pocillopora meandrina</name>
    <dbReference type="NCBI Taxonomy" id="46732"/>
    <lineage>
        <taxon>Eukaryota</taxon>
        <taxon>Metazoa</taxon>
        <taxon>Cnidaria</taxon>
        <taxon>Anthozoa</taxon>
        <taxon>Hexacorallia</taxon>
        <taxon>Scleractinia</taxon>
        <taxon>Astrocoeniina</taxon>
        <taxon>Pocilloporidae</taxon>
        <taxon>Pocillopora</taxon>
    </lineage>
</organism>
<dbReference type="FunFam" id="3.10.20.10:FF:000002">
    <property type="entry name" value="60S ribosomal protein L18a"/>
    <property type="match status" value="1"/>
</dbReference>
<accession>A0AAU9WFC4</accession>
<dbReference type="GO" id="GO:1990904">
    <property type="term" value="C:ribonucleoprotein complex"/>
    <property type="evidence" value="ECO:0007669"/>
    <property type="project" value="UniProtKB-KW"/>
</dbReference>
<dbReference type="Proteomes" id="UP001159428">
    <property type="component" value="Unassembled WGS sequence"/>
</dbReference>
<evidence type="ECO:0000256" key="3">
    <source>
        <dbReference type="ARBA" id="ARBA00023274"/>
    </source>
</evidence>
<keyword evidence="2" id="KW-0689">Ribosomal protein</keyword>
<evidence type="ECO:0000256" key="4">
    <source>
        <dbReference type="ARBA" id="ARBA00035220"/>
    </source>
</evidence>
<comment type="caution">
    <text evidence="8">The sequence shown here is derived from an EMBL/GenBank/DDBJ whole genome shotgun (WGS) entry which is preliminary data.</text>
</comment>
<keyword evidence="3" id="KW-0687">Ribonucleoprotein</keyword>
<evidence type="ECO:0000256" key="2">
    <source>
        <dbReference type="ARBA" id="ARBA00022980"/>
    </source>
</evidence>
<feature type="transmembrane region" description="Helical" evidence="6">
    <location>
        <begin position="85"/>
        <end position="105"/>
    </location>
</feature>
<dbReference type="GO" id="GO:0005840">
    <property type="term" value="C:ribosome"/>
    <property type="evidence" value="ECO:0007669"/>
    <property type="project" value="UniProtKB-KW"/>
</dbReference>
<keyword evidence="6" id="KW-0472">Membrane</keyword>
<protein>
    <recommendedName>
        <fullName evidence="4">Large ribosomal subunit protein eL20</fullName>
    </recommendedName>
    <alternativeName>
        <fullName evidence="5">60S ribosomal protein L18a</fullName>
    </alternativeName>
</protein>
<dbReference type="Pfam" id="PF01775">
    <property type="entry name" value="Ribosomal_L18A"/>
    <property type="match status" value="1"/>
</dbReference>
<keyword evidence="6" id="KW-0812">Transmembrane</keyword>